<dbReference type="GO" id="GO:0032259">
    <property type="term" value="P:methylation"/>
    <property type="evidence" value="ECO:0007669"/>
    <property type="project" value="UniProtKB-KW"/>
</dbReference>
<name>A0A839H844_9GAMM</name>
<reference evidence="3 4" key="1">
    <citation type="journal article" date="2020" name="Arch. Microbiol.">
        <title>The genome sequence of the giant phototrophic gammaproteobacterium Thiospirillum jenense gives insight into its physiological properties and phylogenetic relationships.</title>
        <authorList>
            <person name="Imhoff J.F."/>
            <person name="Meyer T.E."/>
            <person name="Kyndt J.A."/>
        </authorList>
    </citation>
    <scope>NUCLEOTIDE SEQUENCE [LARGE SCALE GENOMIC DNA]</scope>
    <source>
        <strain evidence="3 4">DSM 216</strain>
    </source>
</reference>
<dbReference type="InterPro" id="IPR003788">
    <property type="entry name" value="NDUFAF7"/>
</dbReference>
<accession>A0A839H844</accession>
<dbReference type="SUPFAM" id="SSF53335">
    <property type="entry name" value="S-adenosyl-L-methionine-dependent methyltransferases"/>
    <property type="match status" value="1"/>
</dbReference>
<keyword evidence="1 3" id="KW-0489">Methyltransferase</keyword>
<sequence>MQSQTILPLLTHSELDTAALTHSQQLLNHIRTAIKAAPNQRLSFDQFMNLALYAPGLGYYVAGAVKLGAAGDFMTAPEISPLFGRCIAHTCVDVFHYLGGNGNILELGAGSGQLAIDILIALDHIGRCPPHYWILEISPDLQARQRALIAARIPHLLPRVQWITALPSEWRGVILANEVMDAMPVQRFYINDDGAAECFVTLDEHDQLIEITAAVQSPGLADAIVQLQVFQLLNTPVYYGEFNPHLKPWLSELAAALQSGLLLLIDYGGTQTELYHPERRSGTLMCHYRHRAHTDPYQLIGLQDITAHVNFTAVADAGEQAGLKLVGYTTQASYLVNCGIEQLLAEANTTGDTATQLQFTAGVKQLLLPTQMGERFKVIGFAQGELSALRDFPQIRGFLGYDLSNRL</sequence>
<dbReference type="Proteomes" id="UP000548632">
    <property type="component" value="Unassembled WGS sequence"/>
</dbReference>
<proteinExistence type="predicted"/>
<dbReference type="InterPro" id="IPR029063">
    <property type="entry name" value="SAM-dependent_MTases_sf"/>
</dbReference>
<dbReference type="Gene3D" id="3.40.50.12710">
    <property type="match status" value="1"/>
</dbReference>
<protein>
    <submittedName>
        <fullName evidence="3">SAM-dependent methyltransferase</fullName>
    </submittedName>
</protein>
<dbReference type="RefSeq" id="WP_182582643.1">
    <property type="nucleotide sequence ID" value="NZ_JABVCQ010000006.1"/>
</dbReference>
<comment type="caution">
    <text evidence="3">The sequence shown here is derived from an EMBL/GenBank/DDBJ whole genome shotgun (WGS) entry which is preliminary data.</text>
</comment>
<keyword evidence="4" id="KW-1185">Reference proteome</keyword>
<dbReference type="Pfam" id="PF02636">
    <property type="entry name" value="Methyltransf_28"/>
    <property type="match status" value="1"/>
</dbReference>
<dbReference type="GO" id="GO:0035243">
    <property type="term" value="F:protein-arginine omega-N symmetric methyltransferase activity"/>
    <property type="evidence" value="ECO:0007669"/>
    <property type="project" value="TreeGrafter"/>
</dbReference>
<dbReference type="EMBL" id="JABVCQ010000006">
    <property type="protein sequence ID" value="MBB1125361.1"/>
    <property type="molecule type" value="Genomic_DNA"/>
</dbReference>
<dbReference type="PANTHER" id="PTHR12049">
    <property type="entry name" value="PROTEIN ARGININE METHYLTRANSFERASE NDUFAF7, MITOCHONDRIAL"/>
    <property type="match status" value="1"/>
</dbReference>
<dbReference type="InterPro" id="IPR038375">
    <property type="entry name" value="NDUFAF7_sf"/>
</dbReference>
<dbReference type="PANTHER" id="PTHR12049:SF7">
    <property type="entry name" value="PROTEIN ARGININE METHYLTRANSFERASE NDUFAF7, MITOCHONDRIAL"/>
    <property type="match status" value="1"/>
</dbReference>
<evidence type="ECO:0000313" key="4">
    <source>
        <dbReference type="Proteomes" id="UP000548632"/>
    </source>
</evidence>
<gene>
    <name evidence="3" type="ORF">HUK38_03835</name>
</gene>
<dbReference type="AlphaFoldDB" id="A0A839H844"/>
<evidence type="ECO:0000313" key="3">
    <source>
        <dbReference type="EMBL" id="MBB1125361.1"/>
    </source>
</evidence>
<evidence type="ECO:0000256" key="1">
    <source>
        <dbReference type="ARBA" id="ARBA00022603"/>
    </source>
</evidence>
<evidence type="ECO:0000256" key="2">
    <source>
        <dbReference type="ARBA" id="ARBA00022679"/>
    </source>
</evidence>
<organism evidence="3 4">
    <name type="scientific">Thiospirillum jenense</name>
    <dbReference type="NCBI Taxonomy" id="1653858"/>
    <lineage>
        <taxon>Bacteria</taxon>
        <taxon>Pseudomonadati</taxon>
        <taxon>Pseudomonadota</taxon>
        <taxon>Gammaproteobacteria</taxon>
        <taxon>Chromatiales</taxon>
        <taxon>Chromatiaceae</taxon>
        <taxon>Thiospirillum</taxon>
    </lineage>
</organism>
<keyword evidence="2 3" id="KW-0808">Transferase</keyword>